<reference evidence="3" key="1">
    <citation type="submission" date="2015-12" db="EMBL/GenBank/DDBJ databases">
        <title>FDA dAtabase for Regulatory Grade micrObial Sequences (FDA-ARGOS): Supporting development and validation of Infectious Disease Dx tests.</title>
        <authorList>
            <person name="Hoffmann M."/>
            <person name="Allard M."/>
            <person name="Evans P."/>
            <person name="Brown E."/>
            <person name="Tallon L.J."/>
            <person name="Sadzewicz L."/>
            <person name="Sengamalay N."/>
            <person name="Ott S."/>
            <person name="Godinez A."/>
            <person name="Nagaraj S."/>
            <person name="Vyas G."/>
            <person name="Aluvathingal J."/>
            <person name="Nadendla S."/>
            <person name="Geyer C."/>
            <person name="Sichtig H."/>
        </authorList>
    </citation>
    <scope>NUCLEOTIDE SEQUENCE [LARGE SCALE GENOMIC DNA]</scope>
    <source>
        <strain evidence="3">ATCC 33809</strain>
    </source>
</reference>
<reference evidence="1" key="2">
    <citation type="submission" date="2018-01" db="EMBL/GenBank/DDBJ databases">
        <title>FDA dAtabase for Regulatory Grade micrObial Sequences (FDA-ARGOS): Supporting development and validation of Infectious Disease Dx tests.</title>
        <authorList>
            <person name="Hoffmann M."/>
            <person name="Allard M."/>
            <person name="Evans P."/>
            <person name="Brown E."/>
            <person name="Tallon L."/>
            <person name="Sadzewicz L."/>
            <person name="Sengamalay N."/>
            <person name="Ott S."/>
            <person name="Godinez A."/>
            <person name="Nagaraj S."/>
            <person name="Vyas G."/>
            <person name="Aluvathingal J."/>
            <person name="Nadendla S."/>
            <person name="Geyer C."/>
            <person name="Sichtig H."/>
        </authorList>
    </citation>
    <scope>NUCLEOTIDE SEQUENCE</scope>
    <source>
        <strain evidence="1">ATCC 33809</strain>
    </source>
</reference>
<accession>A0AAX2LTH5</accession>
<evidence type="ECO:0000313" key="3">
    <source>
        <dbReference type="Proteomes" id="UP000057088"/>
    </source>
</evidence>
<evidence type="ECO:0000313" key="2">
    <source>
        <dbReference type="EMBL" id="SUP28664.1"/>
    </source>
</evidence>
<dbReference type="EMBL" id="UHIP01000001">
    <property type="protein sequence ID" value="SUP28664.1"/>
    <property type="molecule type" value="Genomic_DNA"/>
</dbReference>
<sequence length="148" mass="17048">MKEERSRLILWALVVCSLIAALLMAWQPVNRELENTALALANKRIIERANTYKQEWLLRGRPASLEFDGKVLTFSASGWVFPREGEKVDCSMLFNWLYPDEKILNSLPDIHGENVGAGYICYFDFYDHQTIKIILKNNRFSSFVISSA</sequence>
<keyword evidence="3" id="KW-1185">Reference proteome</keyword>
<organism evidence="2 4">
    <name type="scientific">Vibrio fluvialis</name>
    <dbReference type="NCBI Taxonomy" id="676"/>
    <lineage>
        <taxon>Bacteria</taxon>
        <taxon>Pseudomonadati</taxon>
        <taxon>Pseudomonadota</taxon>
        <taxon>Gammaproteobacteria</taxon>
        <taxon>Vibrionales</taxon>
        <taxon>Vibrionaceae</taxon>
        <taxon>Vibrio</taxon>
    </lineage>
</organism>
<reference evidence="2 4" key="3">
    <citation type="submission" date="2018-06" db="EMBL/GenBank/DDBJ databases">
        <authorList>
            <consortium name="Pathogen Informatics"/>
            <person name="Doyle S."/>
        </authorList>
    </citation>
    <scope>NUCLEOTIDE SEQUENCE [LARGE SCALE GENOMIC DNA]</scope>
    <source>
        <strain evidence="2 4">NCTC11327</strain>
    </source>
</reference>
<dbReference type="RefSeq" id="WP_061056935.1">
    <property type="nucleotide sequence ID" value="NZ_CABLBX010000018.1"/>
</dbReference>
<dbReference type="GeneID" id="29386992"/>
<dbReference type="Proteomes" id="UP000057088">
    <property type="component" value="Chromosome 2"/>
</dbReference>
<evidence type="ECO:0000313" key="1">
    <source>
        <dbReference type="EMBL" id="AMF95446.1"/>
    </source>
</evidence>
<dbReference type="KEGG" id="vfl:AL536_18760"/>
<gene>
    <name evidence="1" type="ORF">AL536_18760</name>
    <name evidence="2" type="ORF">NCTC11327_02513</name>
</gene>
<name>A0AAX2LTH5_VIBFL</name>
<dbReference type="Proteomes" id="UP000254626">
    <property type="component" value="Unassembled WGS sequence"/>
</dbReference>
<evidence type="ECO:0000313" key="4">
    <source>
        <dbReference type="Proteomes" id="UP000254626"/>
    </source>
</evidence>
<proteinExistence type="predicted"/>
<protein>
    <submittedName>
        <fullName evidence="2">MSHA biogenesis protein MshF</fullName>
    </submittedName>
</protein>
<dbReference type="EMBL" id="CP014035">
    <property type="protein sequence ID" value="AMF95446.1"/>
    <property type="molecule type" value="Genomic_DNA"/>
</dbReference>
<dbReference type="AlphaFoldDB" id="A0AAX2LTH5"/>